<protein>
    <recommendedName>
        <fullName evidence="9">Major facilitator superfamily (MFS) profile domain-containing protein</fullName>
    </recommendedName>
</protein>
<keyword evidence="3 6" id="KW-0812">Transmembrane</keyword>
<feature type="transmembrane region" description="Helical" evidence="6">
    <location>
        <begin position="45"/>
        <end position="66"/>
    </location>
</feature>
<evidence type="ECO:0008006" key="9">
    <source>
        <dbReference type="Google" id="ProtNLM"/>
    </source>
</evidence>
<dbReference type="OrthoDB" id="2985014at2759"/>
<proteinExistence type="predicted"/>
<dbReference type="EMBL" id="KN819346">
    <property type="protein sequence ID" value="KIJ14015.1"/>
    <property type="molecule type" value="Genomic_DNA"/>
</dbReference>
<dbReference type="AlphaFoldDB" id="A0A0C9TEJ2"/>
<dbReference type="GO" id="GO:0022857">
    <property type="term" value="F:transmembrane transporter activity"/>
    <property type="evidence" value="ECO:0007669"/>
    <property type="project" value="TreeGrafter"/>
</dbReference>
<evidence type="ECO:0000313" key="7">
    <source>
        <dbReference type="EMBL" id="KIJ14015.1"/>
    </source>
</evidence>
<comment type="subcellular location">
    <subcellularLocation>
        <location evidence="1">Membrane</location>
        <topology evidence="1">Multi-pass membrane protein</topology>
    </subcellularLocation>
</comment>
<sequence>LANNLQGKYKRGVGMALQTTVGTFGGVIGSNIFRTQDSPRYLLGHGLAIMFISIGLITLAITVLAYKRINAQLDLEELVERQERYMGDPAPSFRYTL</sequence>
<feature type="transmembrane region" description="Helical" evidence="6">
    <location>
        <begin position="12"/>
        <end position="33"/>
    </location>
</feature>
<evidence type="ECO:0000256" key="6">
    <source>
        <dbReference type="SAM" id="Phobius"/>
    </source>
</evidence>
<dbReference type="GO" id="GO:0016020">
    <property type="term" value="C:membrane"/>
    <property type="evidence" value="ECO:0007669"/>
    <property type="project" value="UniProtKB-SubCell"/>
</dbReference>
<name>A0A0C9TEJ2_PAXIN</name>
<dbReference type="SUPFAM" id="SSF103473">
    <property type="entry name" value="MFS general substrate transporter"/>
    <property type="match status" value="1"/>
</dbReference>
<gene>
    <name evidence="7" type="ORF">PAXINDRAFT_79905</name>
</gene>
<dbReference type="Proteomes" id="UP000053647">
    <property type="component" value="Unassembled WGS sequence"/>
</dbReference>
<evidence type="ECO:0000256" key="3">
    <source>
        <dbReference type="ARBA" id="ARBA00022692"/>
    </source>
</evidence>
<keyword evidence="2" id="KW-0813">Transport</keyword>
<dbReference type="PANTHER" id="PTHR43791:SF18">
    <property type="entry name" value="NICOTINIC ACID TRANSPORTER TNA1, PUTATIVE (AFU_ORTHOLOGUE AFUA_3G03820)-RELATED"/>
    <property type="match status" value="1"/>
</dbReference>
<reference evidence="7 8" key="1">
    <citation type="submission" date="2014-06" db="EMBL/GenBank/DDBJ databases">
        <authorList>
            <consortium name="DOE Joint Genome Institute"/>
            <person name="Kuo A."/>
            <person name="Kohler A."/>
            <person name="Nagy L.G."/>
            <person name="Floudas D."/>
            <person name="Copeland A."/>
            <person name="Barry K.W."/>
            <person name="Cichocki N."/>
            <person name="Veneault-Fourrey C."/>
            <person name="LaButti K."/>
            <person name="Lindquist E.A."/>
            <person name="Lipzen A."/>
            <person name="Lundell T."/>
            <person name="Morin E."/>
            <person name="Murat C."/>
            <person name="Sun H."/>
            <person name="Tunlid A."/>
            <person name="Henrissat B."/>
            <person name="Grigoriev I.V."/>
            <person name="Hibbett D.S."/>
            <person name="Martin F."/>
            <person name="Nordberg H.P."/>
            <person name="Cantor M.N."/>
            <person name="Hua S.X."/>
        </authorList>
    </citation>
    <scope>NUCLEOTIDE SEQUENCE [LARGE SCALE GENOMIC DNA]</scope>
    <source>
        <strain evidence="7 8">ATCC 200175</strain>
    </source>
</reference>
<dbReference type="HOGENOM" id="CLU_134550_0_0_1"/>
<dbReference type="InterPro" id="IPR036259">
    <property type="entry name" value="MFS_trans_sf"/>
</dbReference>
<feature type="non-terminal residue" evidence="7">
    <location>
        <position position="97"/>
    </location>
</feature>
<keyword evidence="5 6" id="KW-0472">Membrane</keyword>
<evidence type="ECO:0000256" key="5">
    <source>
        <dbReference type="ARBA" id="ARBA00023136"/>
    </source>
</evidence>
<reference evidence="8" key="2">
    <citation type="submission" date="2015-01" db="EMBL/GenBank/DDBJ databases">
        <title>Evolutionary Origins and Diversification of the Mycorrhizal Mutualists.</title>
        <authorList>
            <consortium name="DOE Joint Genome Institute"/>
            <consortium name="Mycorrhizal Genomics Consortium"/>
            <person name="Kohler A."/>
            <person name="Kuo A."/>
            <person name="Nagy L.G."/>
            <person name="Floudas D."/>
            <person name="Copeland A."/>
            <person name="Barry K.W."/>
            <person name="Cichocki N."/>
            <person name="Veneault-Fourrey C."/>
            <person name="LaButti K."/>
            <person name="Lindquist E.A."/>
            <person name="Lipzen A."/>
            <person name="Lundell T."/>
            <person name="Morin E."/>
            <person name="Murat C."/>
            <person name="Riley R."/>
            <person name="Ohm R."/>
            <person name="Sun H."/>
            <person name="Tunlid A."/>
            <person name="Henrissat B."/>
            <person name="Grigoriev I.V."/>
            <person name="Hibbett D.S."/>
            <person name="Martin F."/>
        </authorList>
    </citation>
    <scope>NUCLEOTIDE SEQUENCE [LARGE SCALE GENOMIC DNA]</scope>
    <source>
        <strain evidence="8">ATCC 200175</strain>
    </source>
</reference>
<evidence type="ECO:0000256" key="4">
    <source>
        <dbReference type="ARBA" id="ARBA00022989"/>
    </source>
</evidence>
<accession>A0A0C9TEJ2</accession>
<evidence type="ECO:0000313" key="8">
    <source>
        <dbReference type="Proteomes" id="UP000053647"/>
    </source>
</evidence>
<keyword evidence="4 6" id="KW-1133">Transmembrane helix</keyword>
<evidence type="ECO:0000256" key="2">
    <source>
        <dbReference type="ARBA" id="ARBA00022448"/>
    </source>
</evidence>
<organism evidence="7 8">
    <name type="scientific">Paxillus involutus ATCC 200175</name>
    <dbReference type="NCBI Taxonomy" id="664439"/>
    <lineage>
        <taxon>Eukaryota</taxon>
        <taxon>Fungi</taxon>
        <taxon>Dikarya</taxon>
        <taxon>Basidiomycota</taxon>
        <taxon>Agaricomycotina</taxon>
        <taxon>Agaricomycetes</taxon>
        <taxon>Agaricomycetidae</taxon>
        <taxon>Boletales</taxon>
        <taxon>Paxilineae</taxon>
        <taxon>Paxillaceae</taxon>
        <taxon>Paxillus</taxon>
    </lineage>
</organism>
<dbReference type="PANTHER" id="PTHR43791">
    <property type="entry name" value="PERMEASE-RELATED"/>
    <property type="match status" value="1"/>
</dbReference>
<evidence type="ECO:0000256" key="1">
    <source>
        <dbReference type="ARBA" id="ARBA00004141"/>
    </source>
</evidence>
<keyword evidence="8" id="KW-1185">Reference proteome</keyword>